<reference evidence="1 2" key="1">
    <citation type="submission" date="2023-10" db="EMBL/GenBank/DDBJ databases">
        <title>Virgibacillus halophilus 5B73C genome.</title>
        <authorList>
            <person name="Miliotis G."/>
            <person name="Sengupta P."/>
            <person name="Hameed A."/>
            <person name="Chuvochina M."/>
            <person name="Mcdonagh F."/>
            <person name="Simpson A.C."/>
            <person name="Singh N.K."/>
            <person name="Rekha P.D."/>
            <person name="Raman K."/>
            <person name="Hugenholtz P."/>
            <person name="Venkateswaran K."/>
        </authorList>
    </citation>
    <scope>NUCLEOTIDE SEQUENCE [LARGE SCALE GENOMIC DNA]</scope>
    <source>
        <strain evidence="1 2">5B73C</strain>
    </source>
</reference>
<dbReference type="EMBL" id="JAWDIP010000003">
    <property type="protein sequence ID" value="MDY0393649.1"/>
    <property type="molecule type" value="Genomic_DNA"/>
</dbReference>
<gene>
    <name evidence="1" type="ORF">RWE15_03325</name>
</gene>
<name>A0ABU5C330_9BACI</name>
<evidence type="ECO:0000313" key="1">
    <source>
        <dbReference type="EMBL" id="MDY0393649.1"/>
    </source>
</evidence>
<dbReference type="Proteomes" id="UP001281447">
    <property type="component" value="Unassembled WGS sequence"/>
</dbReference>
<accession>A0ABU5C330</accession>
<proteinExistence type="predicted"/>
<comment type="caution">
    <text evidence="1">The sequence shown here is derived from an EMBL/GenBank/DDBJ whole genome shotgun (WGS) entry which is preliminary data.</text>
</comment>
<evidence type="ECO:0000313" key="2">
    <source>
        <dbReference type="Proteomes" id="UP001281447"/>
    </source>
</evidence>
<protein>
    <submittedName>
        <fullName evidence="1">Uncharacterized protein</fullName>
    </submittedName>
</protein>
<organism evidence="1 2">
    <name type="scientific">Tigheibacillus halophilus</name>
    <dbReference type="NCBI Taxonomy" id="361280"/>
    <lineage>
        <taxon>Bacteria</taxon>
        <taxon>Bacillati</taxon>
        <taxon>Bacillota</taxon>
        <taxon>Bacilli</taxon>
        <taxon>Bacillales</taxon>
        <taxon>Bacillaceae</taxon>
        <taxon>Tigheibacillus</taxon>
    </lineage>
</organism>
<sequence length="73" mass="8745">MDNFKDENGHNGAYLAANLFKDYFESLQRPAFIHEEVIRANNLLKSKMKHYQIDLSKKRPSLVYMRFRNPNNR</sequence>
<keyword evidence="2" id="KW-1185">Reference proteome</keyword>